<feature type="binding site" evidence="1">
    <location>
        <begin position="74"/>
        <end position="76"/>
    </location>
    <ligand>
        <name>FAD</name>
        <dbReference type="ChEBI" id="CHEBI:57692"/>
        <note>ligand shared between neighboring subunits</note>
    </ligand>
</feature>
<dbReference type="PROSITE" id="PS51331">
    <property type="entry name" value="THYX"/>
    <property type="match status" value="1"/>
</dbReference>
<dbReference type="UniPathway" id="UPA00575"/>
<dbReference type="EC" id="2.1.1.148" evidence="1"/>
<comment type="subunit">
    <text evidence="1">Homotetramer.</text>
</comment>
<gene>
    <name evidence="1" type="primary">thyX</name>
    <name evidence="3" type="ORF">C1G86_1382</name>
    <name evidence="2" type="ORF">Dm11a5_1310</name>
</gene>
<name>A0A142VBC3_9CHLR</name>
<dbReference type="AlphaFoldDB" id="A0A142VBC3"/>
<dbReference type="CDD" id="cd20175">
    <property type="entry name" value="ThyX"/>
    <property type="match status" value="1"/>
</dbReference>
<dbReference type="GO" id="GO:0006231">
    <property type="term" value="P:dTMP biosynthetic process"/>
    <property type="evidence" value="ECO:0007669"/>
    <property type="project" value="UniProtKB-UniRule"/>
</dbReference>
<comment type="catalytic activity">
    <reaction evidence="1">
        <text>dUMP + (6R)-5,10-methylene-5,6,7,8-tetrahydrofolate + NADPH + H(+) = dTMP + (6S)-5,6,7,8-tetrahydrofolate + NADP(+)</text>
        <dbReference type="Rhea" id="RHEA:29043"/>
        <dbReference type="ChEBI" id="CHEBI:15378"/>
        <dbReference type="ChEBI" id="CHEBI:15636"/>
        <dbReference type="ChEBI" id="CHEBI:57453"/>
        <dbReference type="ChEBI" id="CHEBI:57783"/>
        <dbReference type="ChEBI" id="CHEBI:58349"/>
        <dbReference type="ChEBI" id="CHEBI:63528"/>
        <dbReference type="ChEBI" id="CHEBI:246422"/>
        <dbReference type="EC" id="2.1.1.148"/>
    </reaction>
</comment>
<evidence type="ECO:0000313" key="4">
    <source>
        <dbReference type="Proteomes" id="UP000076394"/>
    </source>
</evidence>
<dbReference type="OMA" id="IMTMNAR"/>
<dbReference type="SUPFAM" id="SSF69796">
    <property type="entry name" value="Thymidylate synthase-complementing protein Thy1"/>
    <property type="match status" value="1"/>
</dbReference>
<dbReference type="PATRIC" id="fig|61435.8.peg.1304"/>
<dbReference type="Pfam" id="PF02511">
    <property type="entry name" value="Thy1"/>
    <property type="match status" value="1"/>
</dbReference>
<dbReference type="EMBL" id="QGLD01000015">
    <property type="protein sequence ID" value="RAL70187.1"/>
    <property type="molecule type" value="Genomic_DNA"/>
</dbReference>
<reference evidence="3 5" key="2">
    <citation type="submission" date="2018-05" db="EMBL/GenBank/DDBJ databases">
        <title>Draft genome sequences of Dehalococcoides mccartyi strains RC and KS.</title>
        <authorList>
            <person name="Higgins S.A."/>
            <person name="Padilla-Crespo E."/>
            <person name="Loeffler F.E."/>
        </authorList>
    </citation>
    <scope>NUCLEOTIDE SEQUENCE [LARGE SCALE GENOMIC DNA]</scope>
    <source>
        <strain evidence="3 5">KS</strain>
    </source>
</reference>
<feature type="binding site" description="in other chain" evidence="1">
    <location>
        <begin position="82"/>
        <end position="86"/>
    </location>
    <ligand>
        <name>dUMP</name>
        <dbReference type="ChEBI" id="CHEBI:246422"/>
        <note>ligand shared between dimeric partners</note>
    </ligand>
</feature>
<dbReference type="NCBIfam" id="TIGR02170">
    <property type="entry name" value="thyX"/>
    <property type="match status" value="1"/>
</dbReference>
<keyword evidence="1 3" id="KW-0489">Methyltransferase</keyword>
<comment type="similarity">
    <text evidence="1">Belongs to the thymidylate synthase ThyX family.</text>
</comment>
<dbReference type="EMBL" id="CP011127">
    <property type="protein sequence ID" value="AMU87136.1"/>
    <property type="molecule type" value="Genomic_DNA"/>
</dbReference>
<protein>
    <recommendedName>
        <fullName evidence="1">Flavin-dependent thymidylate synthase</fullName>
        <shortName evidence="1">FDTS</shortName>
        <ecNumber evidence="1">2.1.1.148</ecNumber>
    </recommendedName>
    <alternativeName>
        <fullName evidence="1">FAD-dependent thymidylate synthase</fullName>
    </alternativeName>
    <alternativeName>
        <fullName evidence="1">Thymidylate synthase ThyX</fullName>
        <shortName evidence="1">TS</shortName>
        <shortName evidence="1">TSase</shortName>
    </alternativeName>
</protein>
<dbReference type="GO" id="GO:0004799">
    <property type="term" value="F:thymidylate synthase activity"/>
    <property type="evidence" value="ECO:0007669"/>
    <property type="project" value="TreeGrafter"/>
</dbReference>
<feature type="binding site" evidence="1">
    <location>
        <begin position="153"/>
        <end position="155"/>
    </location>
    <ligand>
        <name>FAD</name>
        <dbReference type="ChEBI" id="CHEBI:57692"/>
        <note>ligand shared between neighboring subunits</note>
    </ligand>
</feature>
<keyword evidence="1" id="KW-0285">Flavoprotein</keyword>
<dbReference type="Proteomes" id="UP000248786">
    <property type="component" value="Unassembled WGS sequence"/>
</dbReference>
<dbReference type="RefSeq" id="WP_011309831.1">
    <property type="nucleotide sequence ID" value="NZ_AP024514.1"/>
</dbReference>
<dbReference type="GO" id="GO:0032259">
    <property type="term" value="P:methylation"/>
    <property type="evidence" value="ECO:0007669"/>
    <property type="project" value="UniProtKB-KW"/>
</dbReference>
<keyword evidence="1" id="KW-0274">FAD</keyword>
<dbReference type="GO" id="GO:0050660">
    <property type="term" value="F:flavin adenine dinucleotide binding"/>
    <property type="evidence" value="ECO:0007669"/>
    <property type="project" value="UniProtKB-UniRule"/>
</dbReference>
<feature type="active site" description="Involved in ionization of N3 of dUMP, leading to its activation" evidence="1">
    <location>
        <position position="164"/>
    </location>
</feature>
<feature type="binding site" evidence="1">
    <location>
        <position position="51"/>
    </location>
    <ligand>
        <name>FAD</name>
        <dbReference type="ChEBI" id="CHEBI:57692"/>
        <note>ligand shared between neighboring subunits</note>
    </ligand>
</feature>
<accession>A0A142VBC3</accession>
<keyword evidence="1" id="KW-0521">NADP</keyword>
<comment type="pathway">
    <text evidence="1">Pyrimidine metabolism; dTTP biosynthesis.</text>
</comment>
<organism evidence="2 4">
    <name type="scientific">Dehalococcoides mccartyi</name>
    <dbReference type="NCBI Taxonomy" id="61435"/>
    <lineage>
        <taxon>Bacteria</taxon>
        <taxon>Bacillati</taxon>
        <taxon>Chloroflexota</taxon>
        <taxon>Dehalococcoidia</taxon>
        <taxon>Dehalococcoidales</taxon>
        <taxon>Dehalococcoidaceae</taxon>
        <taxon>Dehalococcoides</taxon>
    </lineage>
</organism>
<proteinExistence type="inferred from homology"/>
<feature type="binding site" evidence="1">
    <location>
        <position position="164"/>
    </location>
    <ligand>
        <name>dUMP</name>
        <dbReference type="ChEBI" id="CHEBI:246422"/>
        <note>ligand shared between dimeric partners</note>
    </ligand>
</feature>
<comment type="cofactor">
    <cofactor evidence="1">
        <name>FAD</name>
        <dbReference type="ChEBI" id="CHEBI:57692"/>
    </cofactor>
    <text evidence="1">Binds 4 FAD per tetramer. Each FAD binding site is formed by three monomers.</text>
</comment>
<feature type="binding site" evidence="1">
    <location>
        <begin position="71"/>
        <end position="74"/>
    </location>
    <ligand>
        <name>dUMP</name>
        <dbReference type="ChEBI" id="CHEBI:246422"/>
        <note>ligand shared between dimeric partners</note>
    </ligand>
</feature>
<feature type="binding site" description="in other chain" evidence="1">
    <location>
        <position position="137"/>
    </location>
    <ligand>
        <name>dUMP</name>
        <dbReference type="ChEBI" id="CHEBI:246422"/>
        <note>ligand shared between dimeric partners</note>
    </ligand>
</feature>
<dbReference type="OrthoDB" id="9780625at2"/>
<dbReference type="Gene3D" id="3.30.1360.170">
    <property type="match status" value="1"/>
</dbReference>
<keyword evidence="1 3" id="KW-0808">Transferase</keyword>
<reference evidence="2 4" key="1">
    <citation type="submission" date="2015-03" db="EMBL/GenBank/DDBJ databases">
        <title>Genomic characterization of Dehalococcoides mccartyi strain 11a5, an unusal plasmid-containing chloroethene dechlorinator.</title>
        <authorList>
            <person name="Zhao S."/>
            <person name="Ding C."/>
            <person name="He J."/>
        </authorList>
    </citation>
    <scope>NUCLEOTIDE SEQUENCE [LARGE SCALE GENOMIC DNA]</scope>
    <source>
        <strain evidence="2 4">11a5</strain>
    </source>
</reference>
<comment type="function">
    <text evidence="1">Catalyzes the reductive methylation of 2'-deoxyuridine-5'-monophosphate (dUMP) to 2'-deoxythymidine-5'-monophosphate (dTMP) while utilizing 5,10-methylenetetrahydrofolate (mTHF) as the methyl donor, and NADPH and FADH(2) as the reductant.</text>
</comment>
<feature type="binding site" evidence="1">
    <location>
        <position position="82"/>
    </location>
    <ligand>
        <name>FAD</name>
        <dbReference type="ChEBI" id="CHEBI:57692"/>
        <note>ligand shared between neighboring subunits</note>
    </ligand>
</feature>
<evidence type="ECO:0000313" key="5">
    <source>
        <dbReference type="Proteomes" id="UP000248786"/>
    </source>
</evidence>
<dbReference type="GO" id="GO:0070402">
    <property type="term" value="F:NADPH binding"/>
    <property type="evidence" value="ECO:0007669"/>
    <property type="project" value="TreeGrafter"/>
</dbReference>
<evidence type="ECO:0000313" key="3">
    <source>
        <dbReference type="EMBL" id="RAL70187.1"/>
    </source>
</evidence>
<dbReference type="Proteomes" id="UP000076394">
    <property type="component" value="Chromosome"/>
</dbReference>
<dbReference type="InterPro" id="IPR003669">
    <property type="entry name" value="Thymidylate_synthase_ThyX"/>
</dbReference>
<dbReference type="PANTHER" id="PTHR34934:SF1">
    <property type="entry name" value="FLAVIN-DEPENDENT THYMIDYLATE SYNTHASE"/>
    <property type="match status" value="1"/>
</dbReference>
<dbReference type="GO" id="GO:0050797">
    <property type="term" value="F:thymidylate synthase (FAD) activity"/>
    <property type="evidence" value="ECO:0007669"/>
    <property type="project" value="UniProtKB-UniRule"/>
</dbReference>
<keyword evidence="1" id="KW-0545">Nucleotide biosynthesis</keyword>
<dbReference type="InterPro" id="IPR036098">
    <property type="entry name" value="Thymidylate_synthase_ThyX_sf"/>
</dbReference>
<feature type="binding site" evidence="1">
    <location>
        <position position="159"/>
    </location>
    <ligand>
        <name>FAD</name>
        <dbReference type="ChEBI" id="CHEBI:57692"/>
        <note>ligand shared between neighboring subunits</note>
    </ligand>
</feature>
<dbReference type="GO" id="GO:0006235">
    <property type="term" value="P:dTTP biosynthetic process"/>
    <property type="evidence" value="ECO:0007669"/>
    <property type="project" value="UniProtKB-UniRule"/>
</dbReference>
<sequence length="195" mass="22212">MEYNVEVKLLAITPDAENLAEQAGRLCYASGNKLGSSQDWLQTRIKQGHESLLEHVSATFYIKASRVVTHELVRHRIGSYSQRSQRYVKENQAEFITPPEIAEEDSAKLALFNQAMESAWDSYRKLLEAGIKPEIARYVLPNACATEIICTWNFRELRHILKLRTAPSAQPEMRVVANLIQEILKKEAPKIFGDL</sequence>
<evidence type="ECO:0000313" key="2">
    <source>
        <dbReference type="EMBL" id="AMU87136.1"/>
    </source>
</evidence>
<dbReference type="HAMAP" id="MF_01408">
    <property type="entry name" value="ThyX"/>
    <property type="match status" value="1"/>
</dbReference>
<dbReference type="PANTHER" id="PTHR34934">
    <property type="entry name" value="FLAVIN-DEPENDENT THYMIDYLATE SYNTHASE"/>
    <property type="match status" value="1"/>
</dbReference>
<evidence type="ECO:0000256" key="1">
    <source>
        <dbReference type="HAMAP-Rule" id="MF_01408"/>
    </source>
</evidence>